<keyword evidence="8" id="KW-0966">Cell projection</keyword>
<reference evidence="10 11" key="1">
    <citation type="submission" date="2024-08" db="EMBL/GenBank/DDBJ databases">
        <authorList>
            <person name="Cucini C."/>
            <person name="Frati F."/>
        </authorList>
    </citation>
    <scope>NUCLEOTIDE SEQUENCE [LARGE SCALE GENOMIC DNA]</scope>
</reference>
<evidence type="ECO:0000256" key="1">
    <source>
        <dbReference type="ARBA" id="ARBA00004430"/>
    </source>
</evidence>
<evidence type="ECO:0000313" key="11">
    <source>
        <dbReference type="Proteomes" id="UP001642540"/>
    </source>
</evidence>
<dbReference type="Proteomes" id="UP001642540">
    <property type="component" value="Unassembled WGS sequence"/>
</dbReference>
<comment type="function">
    <text evidence="9">Essential for sperm motility and is involved in the regulation of the beating frequency of motile cilia on the epithelial cells of the respiratory tract. Required for the establishment of radial spokes in sperm flagella.</text>
</comment>
<evidence type="ECO:0000256" key="3">
    <source>
        <dbReference type="ARBA" id="ARBA00021602"/>
    </source>
</evidence>
<evidence type="ECO:0000256" key="8">
    <source>
        <dbReference type="ARBA" id="ARBA00023273"/>
    </source>
</evidence>
<evidence type="ECO:0000256" key="9">
    <source>
        <dbReference type="ARBA" id="ARBA00045321"/>
    </source>
</evidence>
<comment type="subcellular location">
    <subcellularLocation>
        <location evidence="1">Cytoplasm</location>
        <location evidence="1">Cytoskeleton</location>
        <location evidence="1">Cilium axoneme</location>
    </subcellularLocation>
</comment>
<dbReference type="EMBL" id="CAXLJM020000034">
    <property type="protein sequence ID" value="CAL8103087.1"/>
    <property type="molecule type" value="Genomic_DNA"/>
</dbReference>
<evidence type="ECO:0000256" key="4">
    <source>
        <dbReference type="ARBA" id="ARBA00022490"/>
    </source>
</evidence>
<accession>A0ABP1QI71</accession>
<dbReference type="Pfam" id="PF12018">
    <property type="entry name" value="FAP206"/>
    <property type="match status" value="1"/>
</dbReference>
<keyword evidence="7" id="KW-0206">Cytoskeleton</keyword>
<dbReference type="PANTHER" id="PTHR21442">
    <property type="entry name" value="CILIA- AND FLAGELLA-ASSOCIATED PROTEIN 206"/>
    <property type="match status" value="1"/>
</dbReference>
<evidence type="ECO:0000256" key="5">
    <source>
        <dbReference type="ARBA" id="ARBA00022794"/>
    </source>
</evidence>
<keyword evidence="11" id="KW-1185">Reference proteome</keyword>
<gene>
    <name evidence="10" type="ORF">ODALV1_LOCUS11344</name>
</gene>
<keyword evidence="5" id="KW-0970">Cilium biogenesis/degradation</keyword>
<name>A0ABP1QI71_9HEXA</name>
<keyword evidence="6" id="KW-0969">Cilium</keyword>
<dbReference type="InterPro" id="IPR021897">
    <property type="entry name" value="FAP206"/>
</dbReference>
<evidence type="ECO:0000256" key="2">
    <source>
        <dbReference type="ARBA" id="ARBA00010500"/>
    </source>
</evidence>
<comment type="caution">
    <text evidence="10">The sequence shown here is derived from an EMBL/GenBank/DDBJ whole genome shotgun (WGS) entry which is preliminary data.</text>
</comment>
<evidence type="ECO:0000256" key="6">
    <source>
        <dbReference type="ARBA" id="ARBA00023069"/>
    </source>
</evidence>
<proteinExistence type="inferred from homology"/>
<comment type="similarity">
    <text evidence="2">Belongs to the CFAP206 family.</text>
</comment>
<evidence type="ECO:0000256" key="7">
    <source>
        <dbReference type="ARBA" id="ARBA00023212"/>
    </source>
</evidence>
<evidence type="ECO:0000313" key="10">
    <source>
        <dbReference type="EMBL" id="CAL8103087.1"/>
    </source>
</evidence>
<dbReference type="PANTHER" id="PTHR21442:SF0">
    <property type="entry name" value="CILIA- AND FLAGELLA-ASSOCIATED PROTEIN 206"/>
    <property type="match status" value="1"/>
</dbReference>
<organism evidence="10 11">
    <name type="scientific">Orchesella dallaii</name>
    <dbReference type="NCBI Taxonomy" id="48710"/>
    <lineage>
        <taxon>Eukaryota</taxon>
        <taxon>Metazoa</taxon>
        <taxon>Ecdysozoa</taxon>
        <taxon>Arthropoda</taxon>
        <taxon>Hexapoda</taxon>
        <taxon>Collembola</taxon>
        <taxon>Entomobryomorpha</taxon>
        <taxon>Entomobryoidea</taxon>
        <taxon>Orchesellidae</taxon>
        <taxon>Orchesellinae</taxon>
        <taxon>Orchesella</taxon>
    </lineage>
</organism>
<sequence>MASHSGGDVDLDMDEDFTEAIEISEDNRFNENFVNFVKSLKTFLMDNKGIDVPREFIVNIVKLAAIDPNNKFLIKQQMVASEMDRLRKIVIEKIVGMTEISRNVIRIQLYYREKYMTRDEAISAYREALDEKVIPLMTELRASVPRHLSHYELYYAKMIGVTIYFANMGPDTEHSVIKETQAAIEQVFQKDDISLLSSMTLKDRETELMHIISVTVGLRLFKKEESHHHYGEFIEDLARNLPVRVRSGIKQLNQMNVKNTTRLIKYTTATQRYFLRHFAIRGGRRELSLEMVKSRQALTMVHQLLIYIKELLHELEKENNGIDEMVTHHKEIIAELHKEKMSSGIPNSVVYPKYMELCESWQNLIDSNVFVTTVSKLSTDLQQMSEKDLALMDEFMDKLLASQKIQVPTIQEFFEFPSMRVPLDKYAVAKRIDYRPDVDPLNTNFSGFCVYSLVRGSGMLLLANPNLGIFTFRNMNFMLASLKAAIEFPRDPGSFTKKAIAIARRWPELIILLNIESEAYDITSITEADRSRKYSNVLVSKSSGTQSELHPVPTNLVEAYTWNEWELRRRGIILSKIHKCRTHGTQTHWQALKKTAESQTYSKKSQEAQTMRSVHTAVPRSKFYFAGLRGYHCGMSPHIVELTSENPEDLHCVCETKQMELDDLVEAGKHKKNKSIGI</sequence>
<keyword evidence="4" id="KW-0963">Cytoplasm</keyword>
<protein>
    <recommendedName>
        <fullName evidence="3">Cilia- and flagella-associated protein 206</fullName>
    </recommendedName>
</protein>